<dbReference type="AlphaFoldDB" id="A0A5E4G2M5"/>
<name>A0A5E4G2M5_PRUDU</name>
<accession>A0A5E4G2M5</accession>
<dbReference type="InParanoid" id="A0A5E4G2M5"/>
<dbReference type="Pfam" id="PF13456">
    <property type="entry name" value="RVT_3"/>
    <property type="match status" value="1"/>
</dbReference>
<dbReference type="Gramene" id="VVA33997">
    <property type="protein sequence ID" value="VVA33997"/>
    <property type="gene ID" value="Prudul26B027249"/>
</dbReference>
<proteinExistence type="predicted"/>
<dbReference type="PANTHER" id="PTHR47074">
    <property type="entry name" value="BNAC02G40300D PROTEIN"/>
    <property type="match status" value="1"/>
</dbReference>
<dbReference type="InterPro" id="IPR044730">
    <property type="entry name" value="RNase_H-like_dom_plant"/>
</dbReference>
<dbReference type="InterPro" id="IPR012337">
    <property type="entry name" value="RNaseH-like_sf"/>
</dbReference>
<feature type="domain" description="RNase H type-1" evidence="1">
    <location>
        <begin position="153"/>
        <end position="275"/>
    </location>
</feature>
<evidence type="ECO:0000313" key="3">
    <source>
        <dbReference type="Proteomes" id="UP000327085"/>
    </source>
</evidence>
<gene>
    <name evidence="2" type="ORF">ALMOND_2B027249</name>
</gene>
<dbReference type="Proteomes" id="UP000327085">
    <property type="component" value="Chromosome 6"/>
</dbReference>
<organism evidence="2 3">
    <name type="scientific">Prunus dulcis</name>
    <name type="common">Almond</name>
    <name type="synonym">Amygdalus dulcis</name>
    <dbReference type="NCBI Taxonomy" id="3755"/>
    <lineage>
        <taxon>Eukaryota</taxon>
        <taxon>Viridiplantae</taxon>
        <taxon>Streptophyta</taxon>
        <taxon>Embryophyta</taxon>
        <taxon>Tracheophyta</taxon>
        <taxon>Spermatophyta</taxon>
        <taxon>Magnoliopsida</taxon>
        <taxon>eudicotyledons</taxon>
        <taxon>Gunneridae</taxon>
        <taxon>Pentapetalae</taxon>
        <taxon>rosids</taxon>
        <taxon>fabids</taxon>
        <taxon>Rosales</taxon>
        <taxon>Rosaceae</taxon>
        <taxon>Amygdaloideae</taxon>
        <taxon>Amygdaleae</taxon>
        <taxon>Prunus</taxon>
    </lineage>
</organism>
<protein>
    <submittedName>
        <fullName evidence="2">PREDICTED: Reverse mRNAase zinc-binding domain</fullName>
    </submittedName>
</protein>
<evidence type="ECO:0000259" key="1">
    <source>
        <dbReference type="Pfam" id="PF13456"/>
    </source>
</evidence>
<dbReference type="SUPFAM" id="SSF53098">
    <property type="entry name" value="Ribonuclease H-like"/>
    <property type="match status" value="1"/>
</dbReference>
<sequence length="307" mass="34169">MLCSGDTLATSPLCPICGEFPESVEHLFLLCNWVQPVWFGGPLNYRINRQSITSMSEWMMQILKISQSLGYDWKWLISQIVYTCWSIWKSRCSAVFDDISVCPHRTLLVAKNLINDFNLVRCPPGDAILEEDTDDGQRVVRWFPPPFSVYKINIDASWVSSTLQAGLGVVVRNSASNFMGGCCVTRLASSAIEAEAHAALKGVKLAAEMGLPNVVFESDSKELVQSIKGNISKGRWMIYPILSAIRRQCSSFISCSWHWVPRGANRAADAASQRARRRMCDEVWASSPPSSLVFVLQADGLPCPPRC</sequence>
<dbReference type="GO" id="GO:0004523">
    <property type="term" value="F:RNA-DNA hybrid ribonuclease activity"/>
    <property type="evidence" value="ECO:0007669"/>
    <property type="project" value="InterPro"/>
</dbReference>
<dbReference type="GO" id="GO:0003676">
    <property type="term" value="F:nucleic acid binding"/>
    <property type="evidence" value="ECO:0007669"/>
    <property type="project" value="InterPro"/>
</dbReference>
<dbReference type="PANTHER" id="PTHR47074:SF73">
    <property type="entry name" value="OS04G0448401 PROTEIN"/>
    <property type="match status" value="1"/>
</dbReference>
<dbReference type="InterPro" id="IPR036397">
    <property type="entry name" value="RNaseH_sf"/>
</dbReference>
<evidence type="ECO:0000313" key="2">
    <source>
        <dbReference type="EMBL" id="VVA33997.1"/>
    </source>
</evidence>
<dbReference type="OMA" id="FASTINY"/>
<dbReference type="InterPro" id="IPR002156">
    <property type="entry name" value="RNaseH_domain"/>
</dbReference>
<reference evidence="3" key="1">
    <citation type="journal article" date="2020" name="Plant J.">
        <title>Transposons played a major role in the diversification between the closely related almond and peach genomes: results from the almond genome sequence.</title>
        <authorList>
            <person name="Alioto T."/>
            <person name="Alexiou K.G."/>
            <person name="Bardil A."/>
            <person name="Barteri F."/>
            <person name="Castanera R."/>
            <person name="Cruz F."/>
            <person name="Dhingra A."/>
            <person name="Duval H."/>
            <person name="Fernandez I Marti A."/>
            <person name="Frias L."/>
            <person name="Galan B."/>
            <person name="Garcia J.L."/>
            <person name="Howad W."/>
            <person name="Gomez-Garrido J."/>
            <person name="Gut M."/>
            <person name="Julca I."/>
            <person name="Morata J."/>
            <person name="Puigdomenech P."/>
            <person name="Ribeca P."/>
            <person name="Rubio Cabetas M.J."/>
            <person name="Vlasova A."/>
            <person name="Wirthensohn M."/>
            <person name="Garcia-Mas J."/>
            <person name="Gabaldon T."/>
            <person name="Casacuberta J.M."/>
            <person name="Arus P."/>
        </authorList>
    </citation>
    <scope>NUCLEOTIDE SEQUENCE [LARGE SCALE GENOMIC DNA]</scope>
    <source>
        <strain evidence="3">cv. Texas</strain>
    </source>
</reference>
<dbReference type="EMBL" id="CABIKO010000313">
    <property type="protein sequence ID" value="VVA33997.1"/>
    <property type="molecule type" value="Genomic_DNA"/>
</dbReference>
<dbReference type="CDD" id="cd06222">
    <property type="entry name" value="RNase_H_like"/>
    <property type="match status" value="1"/>
</dbReference>
<dbReference type="Gene3D" id="3.30.420.10">
    <property type="entry name" value="Ribonuclease H-like superfamily/Ribonuclease H"/>
    <property type="match status" value="1"/>
</dbReference>
<dbReference type="InterPro" id="IPR052929">
    <property type="entry name" value="RNase_H-like_EbsB-rel"/>
</dbReference>